<dbReference type="SUPFAM" id="SSF56112">
    <property type="entry name" value="Protein kinase-like (PK-like)"/>
    <property type="match status" value="1"/>
</dbReference>
<dbReference type="PANTHER" id="PTHR40086">
    <property type="entry name" value="PHOSPHOTRANSFERASE YTMP-RELATED"/>
    <property type="match status" value="1"/>
</dbReference>
<feature type="domain" description="Aminoglycoside phosphotransferase" evidence="1">
    <location>
        <begin position="33"/>
        <end position="187"/>
    </location>
</feature>
<keyword evidence="3" id="KW-1185">Reference proteome</keyword>
<dbReference type="PANTHER" id="PTHR40086:SF1">
    <property type="entry name" value="CELL CYCLE REGULATOR CCRZ"/>
    <property type="match status" value="1"/>
</dbReference>
<dbReference type="Pfam" id="PF01636">
    <property type="entry name" value="APH"/>
    <property type="match status" value="1"/>
</dbReference>
<evidence type="ECO:0000259" key="1">
    <source>
        <dbReference type="Pfam" id="PF01636"/>
    </source>
</evidence>
<reference evidence="2 3" key="1">
    <citation type="submission" date="2016-10" db="EMBL/GenBank/DDBJ databases">
        <authorList>
            <person name="de Groot N.N."/>
        </authorList>
    </citation>
    <scope>NUCLEOTIDE SEQUENCE [LARGE SCALE GENOMIC DNA]</scope>
    <source>
        <strain evidence="2 3">DSM 9179</strain>
    </source>
</reference>
<dbReference type="STRING" id="99656.SAMN05421659_10925"/>
<evidence type="ECO:0000313" key="3">
    <source>
        <dbReference type="Proteomes" id="UP000199701"/>
    </source>
</evidence>
<protein>
    <submittedName>
        <fullName evidence="2">Phosphotransferase enzyme family protein</fullName>
    </submittedName>
</protein>
<dbReference type="EMBL" id="FOJI01000009">
    <property type="protein sequence ID" value="SEW30128.1"/>
    <property type="molecule type" value="Genomic_DNA"/>
</dbReference>
<accession>A0A1I0QRB6</accession>
<dbReference type="Proteomes" id="UP000199701">
    <property type="component" value="Unassembled WGS sequence"/>
</dbReference>
<sequence>MKLDNCIYKGELKSVYYEDGKAIKVFAPNYSKTDVLYEALNTARVEDSGMDIPKLLAVSFENGQWSITSEFIKGKTLSSLMKENPSKIDSYIEQMVDLQLEINQKQNPFLNKLKDKLSFQINSLDMINDSTKYELRTLLEAMPKHTKLCHGDFNPDNIIVTESGKLYVIDWVHATQGNASADVARTYLLLAMNSIKIADKYMNSFCKKSSTAKKYVEHWIPIVAAAQLGKHKPEEKELLLKWTDISDFS</sequence>
<evidence type="ECO:0000313" key="2">
    <source>
        <dbReference type="EMBL" id="SEW30128.1"/>
    </source>
</evidence>
<organism evidence="2 3">
    <name type="scientific">[Clostridium] fimetarium</name>
    <dbReference type="NCBI Taxonomy" id="99656"/>
    <lineage>
        <taxon>Bacteria</taxon>
        <taxon>Bacillati</taxon>
        <taxon>Bacillota</taxon>
        <taxon>Clostridia</taxon>
        <taxon>Lachnospirales</taxon>
        <taxon>Lachnospiraceae</taxon>
    </lineage>
</organism>
<dbReference type="InterPro" id="IPR002575">
    <property type="entry name" value="Aminoglycoside_PTrfase"/>
</dbReference>
<dbReference type="AlphaFoldDB" id="A0A1I0QRB6"/>
<name>A0A1I0QRB6_9FIRM</name>
<dbReference type="InterPro" id="IPR052077">
    <property type="entry name" value="CcrZ_PhaseVar_Mediator"/>
</dbReference>
<dbReference type="RefSeq" id="WP_092454312.1">
    <property type="nucleotide sequence ID" value="NZ_FOJI01000009.1"/>
</dbReference>
<proteinExistence type="predicted"/>
<keyword evidence="2" id="KW-0808">Transferase</keyword>
<gene>
    <name evidence="2" type="ORF">SAMN05421659_10925</name>
</gene>
<dbReference type="Gene3D" id="3.90.1200.10">
    <property type="match status" value="1"/>
</dbReference>
<dbReference type="InterPro" id="IPR011009">
    <property type="entry name" value="Kinase-like_dom_sf"/>
</dbReference>
<dbReference type="OrthoDB" id="9800774at2"/>
<dbReference type="GO" id="GO:0016740">
    <property type="term" value="F:transferase activity"/>
    <property type="evidence" value="ECO:0007669"/>
    <property type="project" value="UniProtKB-KW"/>
</dbReference>